<dbReference type="InterPro" id="IPR050426">
    <property type="entry name" value="Glycosyltransferase_28"/>
</dbReference>
<keyword evidence="4" id="KW-1185">Reference proteome</keyword>
<dbReference type="InterPro" id="IPR010610">
    <property type="entry name" value="EryCIII-like_C"/>
</dbReference>
<name>A0ABW1K6H1_9ACTN</name>
<dbReference type="CDD" id="cd03784">
    <property type="entry name" value="GT1_Gtf-like"/>
    <property type="match status" value="1"/>
</dbReference>
<evidence type="ECO:0000313" key="3">
    <source>
        <dbReference type="EMBL" id="MFC6016846.1"/>
    </source>
</evidence>
<accession>A0ABW1K6H1</accession>
<reference evidence="4" key="1">
    <citation type="journal article" date="2019" name="Int. J. Syst. Evol. Microbiol.">
        <title>The Global Catalogue of Microorganisms (GCM) 10K type strain sequencing project: providing services to taxonomists for standard genome sequencing and annotation.</title>
        <authorList>
            <consortium name="The Broad Institute Genomics Platform"/>
            <consortium name="The Broad Institute Genome Sequencing Center for Infectious Disease"/>
            <person name="Wu L."/>
            <person name="Ma J."/>
        </authorList>
    </citation>
    <scope>NUCLEOTIDE SEQUENCE [LARGE SCALE GENOMIC DNA]</scope>
    <source>
        <strain evidence="4">ZS-35-S2</strain>
    </source>
</reference>
<dbReference type="PANTHER" id="PTHR48050:SF13">
    <property type="entry name" value="STEROL 3-BETA-GLUCOSYLTRANSFERASE UGT80A2"/>
    <property type="match status" value="1"/>
</dbReference>
<sequence>MRVLIVTAGSLGDVAPYTGLGARLLTAGHRVALAAPPRYAGLVTGCGLEFRPVPGDLPALRTAASGQRRLSSLPGAPGLVEFVRLGGRFVGNLGAGIATAAEAGTDLLLLSSTTAPLGYSVAQHHGIPSLGVFLQPTYPTRAFPPILLGVRSLGSWGNQAAGWLGQRLVRRVYADASRRLRARLGLPPADIADLERHAETTGWPITHGFSPAVLPRPPDWRTGLDVVGYWWPLTAADWRPPAALLDFLATGPPPVYVGFGSLADTGGELHALVTRALSRAGVRGVVQGIDAGPEPGSDAVRGIHAGPPDDGDPTGVVRPGSGTGSDQVLTVGDVPHEWLFPRMAALVHHAGCGTAAAGLRAGIPAVPVPILADQPFWAARLAALGVSPEVIPFRRLSEDRLCTAIRAAVTEPAFRHRARFLADRLAGEDGAGAVVAAVDRLAR</sequence>
<feature type="domain" description="Erythromycin biosynthesis protein CIII-like C-terminal" evidence="2">
    <location>
        <begin position="326"/>
        <end position="429"/>
    </location>
</feature>
<dbReference type="Proteomes" id="UP001596203">
    <property type="component" value="Unassembled WGS sequence"/>
</dbReference>
<feature type="region of interest" description="Disordered" evidence="1">
    <location>
        <begin position="291"/>
        <end position="325"/>
    </location>
</feature>
<protein>
    <submittedName>
        <fullName evidence="3">Glycosyltransferase</fullName>
    </submittedName>
</protein>
<evidence type="ECO:0000313" key="4">
    <source>
        <dbReference type="Proteomes" id="UP001596203"/>
    </source>
</evidence>
<dbReference type="SUPFAM" id="SSF53756">
    <property type="entry name" value="UDP-Glycosyltransferase/glycogen phosphorylase"/>
    <property type="match status" value="1"/>
</dbReference>
<gene>
    <name evidence="3" type="ORF">ACFP2T_11585</name>
</gene>
<evidence type="ECO:0000256" key="1">
    <source>
        <dbReference type="SAM" id="MobiDB-lite"/>
    </source>
</evidence>
<dbReference type="PANTHER" id="PTHR48050">
    <property type="entry name" value="STEROL 3-BETA-GLUCOSYLTRANSFERASE"/>
    <property type="match status" value="1"/>
</dbReference>
<dbReference type="RefSeq" id="WP_377420608.1">
    <property type="nucleotide sequence ID" value="NZ_JBHSPR010000008.1"/>
</dbReference>
<dbReference type="EMBL" id="JBHSPR010000008">
    <property type="protein sequence ID" value="MFC6016846.1"/>
    <property type="molecule type" value="Genomic_DNA"/>
</dbReference>
<evidence type="ECO:0000259" key="2">
    <source>
        <dbReference type="Pfam" id="PF06722"/>
    </source>
</evidence>
<proteinExistence type="predicted"/>
<comment type="caution">
    <text evidence="3">The sequence shown here is derived from an EMBL/GenBank/DDBJ whole genome shotgun (WGS) entry which is preliminary data.</text>
</comment>
<organism evidence="3 4">
    <name type="scientific">Plantactinospora solaniradicis</name>
    <dbReference type="NCBI Taxonomy" id="1723736"/>
    <lineage>
        <taxon>Bacteria</taxon>
        <taxon>Bacillati</taxon>
        <taxon>Actinomycetota</taxon>
        <taxon>Actinomycetes</taxon>
        <taxon>Micromonosporales</taxon>
        <taxon>Micromonosporaceae</taxon>
        <taxon>Plantactinospora</taxon>
    </lineage>
</organism>
<dbReference type="InterPro" id="IPR002213">
    <property type="entry name" value="UDP_glucos_trans"/>
</dbReference>
<dbReference type="Pfam" id="PF06722">
    <property type="entry name" value="EryCIII-like_C"/>
    <property type="match status" value="1"/>
</dbReference>
<dbReference type="Gene3D" id="3.40.50.2000">
    <property type="entry name" value="Glycogen Phosphorylase B"/>
    <property type="match status" value="2"/>
</dbReference>